<dbReference type="RefSeq" id="WP_230338156.1">
    <property type="nucleotide sequence ID" value="NZ_CP069798.1"/>
</dbReference>
<dbReference type="AlphaFoldDB" id="A0A892ZH19"/>
<gene>
    <name evidence="2" type="ORF">JQU52_08900</name>
</gene>
<evidence type="ECO:0000256" key="1">
    <source>
        <dbReference type="SAM" id="SignalP"/>
    </source>
</evidence>
<dbReference type="PROSITE" id="PS51257">
    <property type="entry name" value="PROKAR_LIPOPROTEIN"/>
    <property type="match status" value="1"/>
</dbReference>
<keyword evidence="3" id="KW-1185">Reference proteome</keyword>
<evidence type="ECO:0000313" key="2">
    <source>
        <dbReference type="EMBL" id="QRQ80864.1"/>
    </source>
</evidence>
<accession>A0A892ZH19</accession>
<proteinExistence type="predicted"/>
<feature type="chain" id="PRO_5034206084" description="Lipoprotein" evidence="1">
    <location>
        <begin position="19"/>
        <end position="470"/>
    </location>
</feature>
<dbReference type="KEGG" id="ptes:JQU52_08900"/>
<sequence>MKTSIRLLAMATSALVLGACSSIGNKSADEMVRYAVQHNLTRDNQYNFEGKMFVQEVDVPAAQAASAALADTAVAAVAKCIGGGDECTEGTASANAAAANAAAAVDAASAAADAATAAAAADAATAAAAAVAVAEDTTVAETEPVVSAEKKTEYSQWMRHWMRSVSVPYTGAVDLPAGKIELIPELRYDTRNAMVSIKLPMQININDLSLLADPAAVAPFVDMFASDSSMQPLGDKLVRVGLPEEWRKHIPMQSILAAVPKALDDGYAALDKQAYQKLDMDEDGRKVGARYRVGLDTTLKQSNQLAAAMMESLRSQLAETAKNNPQAGISAEDYKNTIEALAWFAKLYAKPGDTEMEQILGAMKTHTDFYLDGRGRIVAMRQNMTFPPLLSVLMDSEKNYQVTSWWRLNYTGKPTFTLHATPQNTQNLTQIFPYLGTLMGVEHKPATPSEQVQALQDLEYELEGVTVTVE</sequence>
<evidence type="ECO:0008006" key="4">
    <source>
        <dbReference type="Google" id="ProtNLM"/>
    </source>
</evidence>
<dbReference type="EMBL" id="CP069798">
    <property type="protein sequence ID" value="QRQ80864.1"/>
    <property type="molecule type" value="Genomic_DNA"/>
</dbReference>
<dbReference type="Proteomes" id="UP000653156">
    <property type="component" value="Chromosome"/>
</dbReference>
<name>A0A892ZH19_9NEIS</name>
<organism evidence="2 3">
    <name type="scientific">Paralysiella testudinis</name>
    <dbReference type="NCBI Taxonomy" id="2809020"/>
    <lineage>
        <taxon>Bacteria</taxon>
        <taxon>Pseudomonadati</taxon>
        <taxon>Pseudomonadota</taxon>
        <taxon>Betaproteobacteria</taxon>
        <taxon>Neisseriales</taxon>
        <taxon>Neisseriaceae</taxon>
        <taxon>Paralysiella</taxon>
    </lineage>
</organism>
<evidence type="ECO:0000313" key="3">
    <source>
        <dbReference type="Proteomes" id="UP000653156"/>
    </source>
</evidence>
<protein>
    <recommendedName>
        <fullName evidence="4">Lipoprotein</fullName>
    </recommendedName>
</protein>
<feature type="signal peptide" evidence="1">
    <location>
        <begin position="1"/>
        <end position="18"/>
    </location>
</feature>
<keyword evidence="1" id="KW-0732">Signal</keyword>
<reference evidence="2" key="1">
    <citation type="submission" date="2021-02" db="EMBL/GenBank/DDBJ databases">
        <title>Neisseriaceae sp. 26B isolated from the cloaca of a Common Toad-headed Turtle (Mesoclemmys nasuta).</title>
        <authorList>
            <person name="Spergser J."/>
            <person name="Busse H.-J."/>
        </authorList>
    </citation>
    <scope>NUCLEOTIDE SEQUENCE</scope>
    <source>
        <strain evidence="2">26B</strain>
    </source>
</reference>